<evidence type="ECO:0000259" key="1">
    <source>
        <dbReference type="Pfam" id="PF07969"/>
    </source>
</evidence>
<dbReference type="PANTHER" id="PTHR22642">
    <property type="entry name" value="IMIDAZOLONEPROPIONASE"/>
    <property type="match status" value="1"/>
</dbReference>
<dbReference type="Proteomes" id="UP000278437">
    <property type="component" value="Chromosome"/>
</dbReference>
<feature type="domain" description="Amidohydrolase 3" evidence="1">
    <location>
        <begin position="107"/>
        <end position="585"/>
    </location>
</feature>
<gene>
    <name evidence="2" type="primary">nfdA_1</name>
    <name evidence="2" type="ORF">STH12_00037</name>
</gene>
<dbReference type="GO" id="GO:0016787">
    <property type="term" value="F:hydrolase activity"/>
    <property type="evidence" value="ECO:0007669"/>
    <property type="project" value="UniProtKB-KW"/>
</dbReference>
<dbReference type="Pfam" id="PF07969">
    <property type="entry name" value="Amidohydro_3"/>
    <property type="match status" value="1"/>
</dbReference>
<dbReference type="InterPro" id="IPR011059">
    <property type="entry name" value="Metal-dep_hydrolase_composite"/>
</dbReference>
<dbReference type="InterPro" id="IPR033932">
    <property type="entry name" value="YtcJ-like"/>
</dbReference>
<evidence type="ECO:0000313" key="2">
    <source>
        <dbReference type="EMBL" id="AZQ09190.1"/>
    </source>
</evidence>
<proteinExistence type="predicted"/>
<dbReference type="Gene3D" id="3.20.20.140">
    <property type="entry name" value="Metal-dependent hydrolases"/>
    <property type="match status" value="1"/>
</dbReference>
<dbReference type="EC" id="3.5.1.91" evidence="2"/>
<dbReference type="Gene3D" id="2.30.40.10">
    <property type="entry name" value="Urease, subunit C, domain 1"/>
    <property type="match status" value="1"/>
</dbReference>
<keyword evidence="2" id="KW-0378">Hydrolase</keyword>
<organism evidence="2 3">
    <name type="scientific">Shewanella khirikhana</name>
    <dbReference type="NCBI Taxonomy" id="1965282"/>
    <lineage>
        <taxon>Bacteria</taxon>
        <taxon>Pseudomonadati</taxon>
        <taxon>Pseudomonadota</taxon>
        <taxon>Gammaproteobacteria</taxon>
        <taxon>Alteromonadales</taxon>
        <taxon>Shewanellaceae</taxon>
        <taxon>Shewanella</taxon>
    </lineage>
</organism>
<protein>
    <submittedName>
        <fullName evidence="2">N-substituted formamide deformylase</fullName>
        <ecNumber evidence="2">3.5.1.91</ecNumber>
    </submittedName>
</protein>
<dbReference type="SUPFAM" id="SSF51556">
    <property type="entry name" value="Metallo-dependent hydrolases"/>
    <property type="match status" value="1"/>
</dbReference>
<dbReference type="Gene3D" id="3.10.310.70">
    <property type="match status" value="1"/>
</dbReference>
<reference evidence="3" key="1">
    <citation type="submission" date="2017-03" db="EMBL/GenBank/DDBJ databases">
        <title>Full genome sequence of a non-lethal Shewanella isolate that potentiates virulence of Vibio parahaemolyticus causing acute hepatopancreatic necrosis disease (AHPND) in shrimp.</title>
        <authorList>
            <person name="Prachumwat A."/>
            <person name="Sritunyalucksana K."/>
        </authorList>
    </citation>
    <scope>NUCLEOTIDE SEQUENCE [LARGE SCALE GENOMIC DNA]</scope>
    <source>
        <strain evidence="3">TH2012</strain>
    </source>
</reference>
<dbReference type="InterPro" id="IPR032466">
    <property type="entry name" value="Metal_Hydrolase"/>
</dbReference>
<dbReference type="EMBL" id="CP020373">
    <property type="protein sequence ID" value="AZQ09190.1"/>
    <property type="molecule type" value="Genomic_DNA"/>
</dbReference>
<dbReference type="PANTHER" id="PTHR22642:SF2">
    <property type="entry name" value="PROTEIN LONG AFTER FAR-RED 3"/>
    <property type="match status" value="1"/>
</dbReference>
<accession>A0ABN5TRP8</accession>
<name>A0ABN5TRP8_9GAMM</name>
<dbReference type="CDD" id="cd01300">
    <property type="entry name" value="YtcJ_like"/>
    <property type="match status" value="1"/>
</dbReference>
<dbReference type="InterPro" id="IPR013108">
    <property type="entry name" value="Amidohydro_3"/>
</dbReference>
<sequence length="589" mass="63083">MLCQHPRQQCPQQRRQTPALQSAAAISHNINKRSIKQAIRAALLGALSLSPLLATQASADVIMLKNIKGYGFDAGRNLVTFNQLVYDDVSGRVLARGNGAQGFEQAKVVDGKGKTLLPGLIDGHGHVLGLGQSLSRVELRESASEQDAAAMVKAFAAANPALQWVLGRGWNQELWQSKGFPSRASLDAAGVDKPIWLRRVDGHAGWANSKALAVAGITRDTQDPDGGQILKDANGEPTGVLVDNAMALLEQHIPEPTTAERRAAFGTAFNHLLSLGITSVHDAGIGADELADYQALKDEGKLPVRIYAMLSASAPELETWLKQGPILDDKQQLVARSVKIYSDGALGSRGAALLAPYSDRPGETGLLVTPEPELGSLIKAVATAGFQANIHAIGDRANRMVLDKLVKLDKKSREAARHRIEHAQVVAPADLPRFAKLKVLPSMQPTHATSDMNMAGDRLGEARLKGAYAWRTLTDLGSPIVGGSDFPVELANPFHGLHAAVTRQDHQDQPAGGWRPEEKLTLAEALRAFTVDAAYGAFQEQDLGSLGEGSMADFILVDRDIFAAEPAAIWQTQVLETHVAGKRLYALGQ</sequence>
<keyword evidence="3" id="KW-1185">Reference proteome</keyword>
<evidence type="ECO:0000313" key="3">
    <source>
        <dbReference type="Proteomes" id="UP000278437"/>
    </source>
</evidence>
<dbReference type="SUPFAM" id="SSF51338">
    <property type="entry name" value="Composite domain of metallo-dependent hydrolases"/>
    <property type="match status" value="1"/>
</dbReference>